<dbReference type="PANTHER" id="PTHR46035:SF1">
    <property type="entry name" value="TETRATRICOPEPTIDE REPEAT PROTEIN 4"/>
    <property type="match status" value="1"/>
</dbReference>
<dbReference type="GO" id="GO:0030544">
    <property type="term" value="F:Hsp70 protein binding"/>
    <property type="evidence" value="ECO:0007669"/>
    <property type="project" value="EnsemblFungi"/>
</dbReference>
<feature type="domain" description="Cns1/TTC4 wheel" evidence="4">
    <location>
        <begin position="230"/>
        <end position="338"/>
    </location>
</feature>
<keyword evidence="2" id="KW-0802">TPR repeat</keyword>
<dbReference type="eggNOG" id="KOG0551">
    <property type="taxonomic scope" value="Eukaryota"/>
</dbReference>
<dbReference type="PANTHER" id="PTHR46035">
    <property type="entry name" value="TETRATRICOPEPTIDE REPEAT PROTEIN 4"/>
    <property type="match status" value="1"/>
</dbReference>
<dbReference type="InterPro" id="IPR011990">
    <property type="entry name" value="TPR-like_helical_dom_sf"/>
</dbReference>
<dbReference type="Proteomes" id="UP000011761">
    <property type="component" value="Unassembled WGS sequence"/>
</dbReference>
<dbReference type="GO" id="GO:0042026">
    <property type="term" value="P:protein refolding"/>
    <property type="evidence" value="ECO:0007669"/>
    <property type="project" value="EnsemblFungi"/>
</dbReference>
<dbReference type="SMART" id="SM00028">
    <property type="entry name" value="TPR"/>
    <property type="match status" value="3"/>
</dbReference>
<dbReference type="OrthoDB" id="420195at2759"/>
<evidence type="ECO:0000259" key="4">
    <source>
        <dbReference type="Pfam" id="PF18972"/>
    </source>
</evidence>
<name>M2N9R0_BAUPA</name>
<dbReference type="HOGENOM" id="CLU_040446_0_0_1"/>
<dbReference type="GO" id="GO:0043022">
    <property type="term" value="F:ribosome binding"/>
    <property type="evidence" value="ECO:0007669"/>
    <property type="project" value="EnsemblFungi"/>
</dbReference>
<dbReference type="STRING" id="717646.M2N9R0"/>
<dbReference type="Gene3D" id="1.25.40.10">
    <property type="entry name" value="Tetratricopeptide repeat domain"/>
    <property type="match status" value="1"/>
</dbReference>
<dbReference type="FunFam" id="1.25.40.10:FF:000611">
    <property type="entry name" value="TPR repeat protein"/>
    <property type="match status" value="1"/>
</dbReference>
<proteinExistence type="inferred from homology"/>
<evidence type="ECO:0000313" key="5">
    <source>
        <dbReference type="EMBL" id="EMC95540.1"/>
    </source>
</evidence>
<comment type="similarity">
    <text evidence="3">Belongs to the TTC4 family.</text>
</comment>
<dbReference type="CDD" id="cd21381">
    <property type="entry name" value="CTWD_TTC4"/>
    <property type="match status" value="1"/>
</dbReference>
<dbReference type="Pfam" id="PF14559">
    <property type="entry name" value="TPR_19"/>
    <property type="match status" value="1"/>
</dbReference>
<dbReference type="GO" id="GO:0005634">
    <property type="term" value="C:nucleus"/>
    <property type="evidence" value="ECO:0007669"/>
    <property type="project" value="TreeGrafter"/>
</dbReference>
<gene>
    <name evidence="5" type="ORF">BAUCODRAFT_24588</name>
</gene>
<keyword evidence="6" id="KW-1185">Reference proteome</keyword>
<dbReference type="Pfam" id="PF18972">
    <property type="entry name" value="Wheel"/>
    <property type="match status" value="1"/>
</dbReference>
<sequence length="346" mass="38915">MPLFMTSLDDADEDNEQLQALRALAYEGTKAEVADNFRTQGNECVKTKQWRDARDFYSKAIQALKAPEPGNVPADVQVVEIDEESERKKEREIEEACYSNRSLCELNLSNYGSCQRDCAAALRLNPRNVKAWYRAASACLALDKMPEAEDACSRGLAVEPSNCALQSLLAKINKRRDHLAELEQTRRERDERSARDKATLQRALKQRNILVRDTKQAPDMEDAVMGLRDRADANSSLSFPTVLLYPMQAQSDFIKAFQEDESLAQHLKYILPPPWDEGHEYTSQSVDCYMETASGGLIKAGKNLSLLKLLEGGKVEVTDGLVKVNVVPRSKASQWIDDVKKRRGKT</sequence>
<accession>M2N9R0</accession>
<dbReference type="OMA" id="WRAAQCA"/>
<dbReference type="InterPro" id="IPR019734">
    <property type="entry name" value="TPR_rpt"/>
</dbReference>
<dbReference type="KEGG" id="bcom:BAUCODRAFT_24588"/>
<evidence type="ECO:0000256" key="3">
    <source>
        <dbReference type="ARBA" id="ARBA00023602"/>
    </source>
</evidence>
<protein>
    <recommendedName>
        <fullName evidence="4">Cns1/TTC4 wheel domain-containing protein</fullName>
    </recommendedName>
</protein>
<dbReference type="RefSeq" id="XP_007676727.1">
    <property type="nucleotide sequence ID" value="XM_007678537.1"/>
</dbReference>
<keyword evidence="1" id="KW-0677">Repeat</keyword>
<dbReference type="InterPro" id="IPR044059">
    <property type="entry name" value="Csn1/TTC4_wheel"/>
</dbReference>
<dbReference type="SUPFAM" id="SSF48452">
    <property type="entry name" value="TPR-like"/>
    <property type="match status" value="1"/>
</dbReference>
<evidence type="ECO:0000256" key="2">
    <source>
        <dbReference type="ARBA" id="ARBA00022803"/>
    </source>
</evidence>
<dbReference type="EMBL" id="KB445556">
    <property type="protein sequence ID" value="EMC95540.1"/>
    <property type="molecule type" value="Genomic_DNA"/>
</dbReference>
<dbReference type="GeneID" id="19110207"/>
<dbReference type="GO" id="GO:0051879">
    <property type="term" value="F:Hsp90 protein binding"/>
    <property type="evidence" value="ECO:0007669"/>
    <property type="project" value="EnsemblFungi"/>
</dbReference>
<dbReference type="GO" id="GO:0005829">
    <property type="term" value="C:cytosol"/>
    <property type="evidence" value="ECO:0007669"/>
    <property type="project" value="TreeGrafter"/>
</dbReference>
<evidence type="ECO:0000313" key="6">
    <source>
        <dbReference type="Proteomes" id="UP000011761"/>
    </source>
</evidence>
<reference evidence="5 6" key="1">
    <citation type="journal article" date="2012" name="PLoS Pathog.">
        <title>Diverse lifestyles and strategies of plant pathogenesis encoded in the genomes of eighteen Dothideomycetes fungi.</title>
        <authorList>
            <person name="Ohm R.A."/>
            <person name="Feau N."/>
            <person name="Henrissat B."/>
            <person name="Schoch C.L."/>
            <person name="Horwitz B.A."/>
            <person name="Barry K.W."/>
            <person name="Condon B.J."/>
            <person name="Copeland A.C."/>
            <person name="Dhillon B."/>
            <person name="Glaser F."/>
            <person name="Hesse C.N."/>
            <person name="Kosti I."/>
            <person name="LaButti K."/>
            <person name="Lindquist E.A."/>
            <person name="Lucas S."/>
            <person name="Salamov A.A."/>
            <person name="Bradshaw R.E."/>
            <person name="Ciuffetti L."/>
            <person name="Hamelin R.C."/>
            <person name="Kema G.H.J."/>
            <person name="Lawrence C."/>
            <person name="Scott J.A."/>
            <person name="Spatafora J.W."/>
            <person name="Turgeon B.G."/>
            <person name="de Wit P.J.G.M."/>
            <person name="Zhong S."/>
            <person name="Goodwin S.B."/>
            <person name="Grigoriev I.V."/>
        </authorList>
    </citation>
    <scope>NUCLEOTIDE SEQUENCE [LARGE SCALE GENOMIC DNA]</scope>
    <source>
        <strain evidence="5 6">UAMH 10762</strain>
    </source>
</reference>
<evidence type="ECO:0000256" key="1">
    <source>
        <dbReference type="ARBA" id="ARBA00022737"/>
    </source>
</evidence>
<organism evidence="5 6">
    <name type="scientific">Baudoinia panamericana (strain UAMH 10762)</name>
    <name type="common">Angels' share fungus</name>
    <name type="synonym">Baudoinia compniacensis (strain UAMH 10762)</name>
    <dbReference type="NCBI Taxonomy" id="717646"/>
    <lineage>
        <taxon>Eukaryota</taxon>
        <taxon>Fungi</taxon>
        <taxon>Dikarya</taxon>
        <taxon>Ascomycota</taxon>
        <taxon>Pezizomycotina</taxon>
        <taxon>Dothideomycetes</taxon>
        <taxon>Dothideomycetidae</taxon>
        <taxon>Mycosphaerellales</taxon>
        <taxon>Teratosphaeriaceae</taxon>
        <taxon>Baudoinia</taxon>
    </lineage>
</organism>
<dbReference type="AlphaFoldDB" id="M2N9R0"/>